<name>A0A6A5Z3S2_9PLEO</name>
<gene>
    <name evidence="2" type="ORF">BDV96DRAFT_578166</name>
</gene>
<reference evidence="2" key="1">
    <citation type="journal article" date="2020" name="Stud. Mycol.">
        <title>101 Dothideomycetes genomes: a test case for predicting lifestyles and emergence of pathogens.</title>
        <authorList>
            <person name="Haridas S."/>
            <person name="Albert R."/>
            <person name="Binder M."/>
            <person name="Bloem J."/>
            <person name="Labutti K."/>
            <person name="Salamov A."/>
            <person name="Andreopoulos B."/>
            <person name="Baker S."/>
            <person name="Barry K."/>
            <person name="Bills G."/>
            <person name="Bluhm B."/>
            <person name="Cannon C."/>
            <person name="Castanera R."/>
            <person name="Culley D."/>
            <person name="Daum C."/>
            <person name="Ezra D."/>
            <person name="Gonzalez J."/>
            <person name="Henrissat B."/>
            <person name="Kuo A."/>
            <person name="Liang C."/>
            <person name="Lipzen A."/>
            <person name="Lutzoni F."/>
            <person name="Magnuson J."/>
            <person name="Mondo S."/>
            <person name="Nolan M."/>
            <person name="Ohm R."/>
            <person name="Pangilinan J."/>
            <person name="Park H.-J."/>
            <person name="Ramirez L."/>
            <person name="Alfaro M."/>
            <person name="Sun H."/>
            <person name="Tritt A."/>
            <person name="Yoshinaga Y."/>
            <person name="Zwiers L.-H."/>
            <person name="Turgeon B."/>
            <person name="Goodwin S."/>
            <person name="Spatafora J."/>
            <person name="Crous P."/>
            <person name="Grigoriev I."/>
        </authorList>
    </citation>
    <scope>NUCLEOTIDE SEQUENCE</scope>
    <source>
        <strain evidence="2">CBS 627.86</strain>
    </source>
</reference>
<organism evidence="2 3">
    <name type="scientific">Lophiotrema nucula</name>
    <dbReference type="NCBI Taxonomy" id="690887"/>
    <lineage>
        <taxon>Eukaryota</taxon>
        <taxon>Fungi</taxon>
        <taxon>Dikarya</taxon>
        <taxon>Ascomycota</taxon>
        <taxon>Pezizomycotina</taxon>
        <taxon>Dothideomycetes</taxon>
        <taxon>Pleosporomycetidae</taxon>
        <taxon>Pleosporales</taxon>
        <taxon>Lophiotremataceae</taxon>
        <taxon>Lophiotrema</taxon>
    </lineage>
</organism>
<dbReference type="EMBL" id="ML977327">
    <property type="protein sequence ID" value="KAF2113653.1"/>
    <property type="molecule type" value="Genomic_DNA"/>
</dbReference>
<keyword evidence="3" id="KW-1185">Reference proteome</keyword>
<evidence type="ECO:0000313" key="3">
    <source>
        <dbReference type="Proteomes" id="UP000799770"/>
    </source>
</evidence>
<evidence type="ECO:0000313" key="2">
    <source>
        <dbReference type="EMBL" id="KAF2113653.1"/>
    </source>
</evidence>
<feature type="compositionally biased region" description="Low complexity" evidence="1">
    <location>
        <begin position="152"/>
        <end position="175"/>
    </location>
</feature>
<feature type="compositionally biased region" description="Acidic residues" evidence="1">
    <location>
        <begin position="102"/>
        <end position="113"/>
    </location>
</feature>
<feature type="compositionally biased region" description="Low complexity" evidence="1">
    <location>
        <begin position="80"/>
        <end position="89"/>
    </location>
</feature>
<feature type="compositionally biased region" description="Basic residues" evidence="1">
    <location>
        <begin position="121"/>
        <end position="151"/>
    </location>
</feature>
<evidence type="ECO:0000256" key="1">
    <source>
        <dbReference type="SAM" id="MobiDB-lite"/>
    </source>
</evidence>
<dbReference type="OrthoDB" id="291007at2759"/>
<dbReference type="AlphaFoldDB" id="A0A6A5Z3S2"/>
<feature type="region of interest" description="Disordered" evidence="1">
    <location>
        <begin position="1"/>
        <end position="35"/>
    </location>
</feature>
<accession>A0A6A5Z3S2</accession>
<feature type="compositionally biased region" description="Low complexity" evidence="1">
    <location>
        <begin position="19"/>
        <end position="30"/>
    </location>
</feature>
<proteinExistence type="predicted"/>
<sequence>MPPPHDDDSDDECPDYCKPGYGSPEPSGPYRRSYADVPLDDSAYWLNDDAEDGVDAPLDRAAAPSGFSNIFNWPQKKGASNDASTTDAASPEETPSSLQYGDNDDDDDDDNDDLPSWLKDAKKKQKKKKKKVKKAKKGKKKGKYGKKKCPKKCLGPKPTSTSTTAEPTETSTSSDWGYSYGDSTTTTTWDGYGSTTADAGETTTSSSEPAYTPDVYFTTTFITTTSTEDVYASSPTDNYDATTLGSICPPQCNPFNPLENKCGTGTSCVTDGAGKYYCACPGGMRLKDVSPKDFGKQFISPAMKNYVFVGPGEVCEQRCDDPGNVPYPCAEVPLRPQCA</sequence>
<dbReference type="Proteomes" id="UP000799770">
    <property type="component" value="Unassembled WGS sequence"/>
</dbReference>
<feature type="region of interest" description="Disordered" evidence="1">
    <location>
        <begin position="47"/>
        <end position="175"/>
    </location>
</feature>
<protein>
    <submittedName>
        <fullName evidence="2">Uncharacterized protein</fullName>
    </submittedName>
</protein>